<evidence type="ECO:0000313" key="2">
    <source>
        <dbReference type="Proteomes" id="UP001610446"/>
    </source>
</evidence>
<comment type="caution">
    <text evidence="1">The sequence shown here is derived from an EMBL/GenBank/DDBJ whole genome shotgun (WGS) entry which is preliminary data.</text>
</comment>
<organism evidence="1 2">
    <name type="scientific">Aspergillus pseudoustus</name>
    <dbReference type="NCBI Taxonomy" id="1810923"/>
    <lineage>
        <taxon>Eukaryota</taxon>
        <taxon>Fungi</taxon>
        <taxon>Dikarya</taxon>
        <taxon>Ascomycota</taxon>
        <taxon>Pezizomycotina</taxon>
        <taxon>Eurotiomycetes</taxon>
        <taxon>Eurotiomycetidae</taxon>
        <taxon>Eurotiales</taxon>
        <taxon>Aspergillaceae</taxon>
        <taxon>Aspergillus</taxon>
        <taxon>Aspergillus subgen. Nidulantes</taxon>
    </lineage>
</organism>
<sequence length="72" mass="7322">MRLSRSSADCAGELGDSVLALSFAVFQGFFTWRIPLLAVGGGSTAGTDLVWGGLLHCAFGTGQGRASCGGQK</sequence>
<keyword evidence="2" id="KW-1185">Reference proteome</keyword>
<name>A0ABR4JL02_9EURO</name>
<accession>A0ABR4JL02</accession>
<dbReference type="EMBL" id="JBFXLU010000120">
    <property type="protein sequence ID" value="KAL2840521.1"/>
    <property type="molecule type" value="Genomic_DNA"/>
</dbReference>
<proteinExistence type="predicted"/>
<reference evidence="1 2" key="1">
    <citation type="submission" date="2024-07" db="EMBL/GenBank/DDBJ databases">
        <title>Section-level genome sequencing and comparative genomics of Aspergillus sections Usti and Cavernicolus.</title>
        <authorList>
            <consortium name="Lawrence Berkeley National Laboratory"/>
            <person name="Nybo J.L."/>
            <person name="Vesth T.C."/>
            <person name="Theobald S."/>
            <person name="Frisvad J.C."/>
            <person name="Larsen T.O."/>
            <person name="Kjaerboelling I."/>
            <person name="Rothschild-Mancinelli K."/>
            <person name="Lyhne E.K."/>
            <person name="Kogle M.E."/>
            <person name="Barry K."/>
            <person name="Clum A."/>
            <person name="Na H."/>
            <person name="Ledsgaard L."/>
            <person name="Lin J."/>
            <person name="Lipzen A."/>
            <person name="Kuo A."/>
            <person name="Riley R."/>
            <person name="Mondo S."/>
            <person name="Labutti K."/>
            <person name="Haridas S."/>
            <person name="Pangalinan J."/>
            <person name="Salamov A.A."/>
            <person name="Simmons B.A."/>
            <person name="Magnuson J.K."/>
            <person name="Chen J."/>
            <person name="Drula E."/>
            <person name="Henrissat B."/>
            <person name="Wiebenga A."/>
            <person name="Lubbers R.J."/>
            <person name="Gomes A.C."/>
            <person name="Makela M.R."/>
            <person name="Stajich J."/>
            <person name="Grigoriev I.V."/>
            <person name="Mortensen U.H."/>
            <person name="De Vries R.P."/>
            <person name="Baker S.E."/>
            <person name="Andersen M.R."/>
        </authorList>
    </citation>
    <scope>NUCLEOTIDE SEQUENCE [LARGE SCALE GENOMIC DNA]</scope>
    <source>
        <strain evidence="1 2">CBS 123904</strain>
    </source>
</reference>
<dbReference type="Proteomes" id="UP001610446">
    <property type="component" value="Unassembled WGS sequence"/>
</dbReference>
<evidence type="ECO:0000313" key="1">
    <source>
        <dbReference type="EMBL" id="KAL2840521.1"/>
    </source>
</evidence>
<gene>
    <name evidence="1" type="ORF">BJY01DRAFT_218464</name>
</gene>
<protein>
    <submittedName>
        <fullName evidence="1">Uncharacterized protein</fullName>
    </submittedName>
</protein>